<dbReference type="PROSITE" id="PS51257">
    <property type="entry name" value="PROKAR_LIPOPROTEIN"/>
    <property type="match status" value="1"/>
</dbReference>
<accession>A0A5B8YNW4</accession>
<protein>
    <submittedName>
        <fullName evidence="1">Uncharacterized protein</fullName>
    </submittedName>
</protein>
<sequence>MKRVILITALMFTSALTLISCREPAEKETVIREVEVERTQPVEVKVEEREGVFERSAKKVDEKINREIDEKIDEIDDN</sequence>
<dbReference type="Proteomes" id="UP000321954">
    <property type="component" value="Chromosome"/>
</dbReference>
<organism evidence="1 2">
    <name type="scientific">Antarcticibacterium arcticum</name>
    <dbReference type="NCBI Taxonomy" id="2585771"/>
    <lineage>
        <taxon>Bacteria</taxon>
        <taxon>Pseudomonadati</taxon>
        <taxon>Bacteroidota</taxon>
        <taxon>Flavobacteriia</taxon>
        <taxon>Flavobacteriales</taxon>
        <taxon>Flavobacteriaceae</taxon>
        <taxon>Antarcticibacterium</taxon>
    </lineage>
</organism>
<evidence type="ECO:0000313" key="1">
    <source>
        <dbReference type="EMBL" id="QED37966.1"/>
    </source>
</evidence>
<name>A0A5B8YNW4_9FLAO</name>
<evidence type="ECO:0000313" key="2">
    <source>
        <dbReference type="Proteomes" id="UP000321954"/>
    </source>
</evidence>
<gene>
    <name evidence="1" type="ORF">FK178_09615</name>
</gene>
<reference evidence="1 2" key="1">
    <citation type="submission" date="2019-08" db="EMBL/GenBank/DDBJ databases">
        <title>Antarcticibacterium arcticum sp. nov., a bacterium isolated from marine sediment of the Canadian Beaufort Sea.</title>
        <authorList>
            <person name="Lee Y.M."/>
            <person name="Baek K."/>
            <person name="Lee D.-H."/>
            <person name="Shin S.C."/>
            <person name="Jin Y.K."/>
            <person name="Park Y."/>
        </authorList>
    </citation>
    <scope>NUCLEOTIDE SEQUENCE [LARGE SCALE GENOMIC DNA]</scope>
    <source>
        <strain evidence="1 2">PAMC 28998</strain>
    </source>
</reference>
<keyword evidence="2" id="KW-1185">Reference proteome</keyword>
<proteinExistence type="predicted"/>
<dbReference type="RefSeq" id="WP_146834136.1">
    <property type="nucleotide sequence ID" value="NZ_CP042476.1"/>
</dbReference>
<dbReference type="EMBL" id="CP042476">
    <property type="protein sequence ID" value="QED37966.1"/>
    <property type="molecule type" value="Genomic_DNA"/>
</dbReference>
<dbReference type="AlphaFoldDB" id="A0A5B8YNW4"/>
<dbReference type="KEGG" id="anp:FK178_09615"/>